<dbReference type="HOGENOM" id="CLU_097790_1_1_2"/>
<dbReference type="AlphaFoldDB" id="A0A0E3LI66"/>
<dbReference type="InterPro" id="IPR019271">
    <property type="entry name" value="DUF2284_metal-binding"/>
</dbReference>
<organism evidence="1 2">
    <name type="scientific">Methanosarcina vacuolata Z-761</name>
    <dbReference type="NCBI Taxonomy" id="1434123"/>
    <lineage>
        <taxon>Archaea</taxon>
        <taxon>Methanobacteriati</taxon>
        <taxon>Methanobacteriota</taxon>
        <taxon>Stenosarchaea group</taxon>
        <taxon>Methanomicrobia</taxon>
        <taxon>Methanosarcinales</taxon>
        <taxon>Methanosarcinaceae</taxon>
        <taxon>Methanosarcina</taxon>
    </lineage>
</organism>
<dbReference type="PIRSF" id="PIRSF018748">
    <property type="entry name" value="UCP018748"/>
    <property type="match status" value="1"/>
</dbReference>
<dbReference type="KEGG" id="mvc:MSVAZ_3217"/>
<name>A0A0E3LI66_9EURY</name>
<evidence type="ECO:0008006" key="3">
    <source>
        <dbReference type="Google" id="ProtNLM"/>
    </source>
</evidence>
<reference evidence="1 2" key="1">
    <citation type="submission" date="2014-07" db="EMBL/GenBank/DDBJ databases">
        <title>Methanogenic archaea and the global carbon cycle.</title>
        <authorList>
            <person name="Henriksen J.R."/>
            <person name="Luke J."/>
            <person name="Reinhart S."/>
            <person name="Benedict M.N."/>
            <person name="Youngblut N.D."/>
            <person name="Metcalf M.E."/>
            <person name="Whitaker R.J."/>
            <person name="Metcalf W.W."/>
        </authorList>
    </citation>
    <scope>NUCLEOTIDE SEQUENCE [LARGE SCALE GENOMIC DNA]</scope>
    <source>
        <strain evidence="1 2">Z-761</strain>
    </source>
</reference>
<dbReference type="Proteomes" id="UP000033096">
    <property type="component" value="Chromosome"/>
</dbReference>
<evidence type="ECO:0000313" key="2">
    <source>
        <dbReference type="Proteomes" id="UP000033096"/>
    </source>
</evidence>
<dbReference type="PATRIC" id="fig|1434123.4.peg.3949"/>
<dbReference type="GeneID" id="24811751"/>
<dbReference type="Pfam" id="PF10050">
    <property type="entry name" value="DUF2284"/>
    <property type="match status" value="1"/>
</dbReference>
<protein>
    <recommendedName>
        <fullName evidence="3">Metal-binding protein</fullName>
    </recommendedName>
</protein>
<dbReference type="STRING" id="1434123.MSVAZ_3217"/>
<evidence type="ECO:0000313" key="1">
    <source>
        <dbReference type="EMBL" id="AKB45486.1"/>
    </source>
</evidence>
<dbReference type="EMBL" id="CP009520">
    <property type="protein sequence ID" value="AKB45486.1"/>
    <property type="molecule type" value="Genomic_DNA"/>
</dbReference>
<proteinExistence type="predicted"/>
<accession>A0A0E3LI66</accession>
<sequence>MLGKFDDLVEKASGLGLKAYLVDSEDIPVENRIALKCAYGCRGYGKRLSCPPNVISVEEFRKIIGEYNSALLLIDERDTSQVSDILEAWGEIRKDSFHKMLELEHEAFREGFTFAHLLRPGSCNECDICNLKECIKPELRRFAPEAVGINLQKAMEKAGLVLEFCKPEKTICVGVLLLE</sequence>
<gene>
    <name evidence="1" type="ORF">MSVAZ_3217</name>
</gene>
<keyword evidence="2" id="KW-1185">Reference proteome</keyword>
<dbReference type="RefSeq" id="WP_048122929.1">
    <property type="nucleotide sequence ID" value="NZ_CP009520.1"/>
</dbReference>